<dbReference type="Gene3D" id="1.10.10.10">
    <property type="entry name" value="Winged helix-like DNA-binding domain superfamily/Winged helix DNA-binding domain"/>
    <property type="match status" value="1"/>
</dbReference>
<dbReference type="SUPFAM" id="SSF46785">
    <property type="entry name" value="Winged helix' DNA-binding domain"/>
    <property type="match status" value="1"/>
</dbReference>
<dbReference type="InterPro" id="IPR005149">
    <property type="entry name" value="Tscrpt_reg_PadR_N"/>
</dbReference>
<keyword evidence="1" id="KW-0175">Coiled coil</keyword>
<name>A0ABV3PD13_9ACTN</name>
<accession>A0ABV3PD13</accession>
<evidence type="ECO:0000259" key="2">
    <source>
        <dbReference type="Pfam" id="PF03551"/>
    </source>
</evidence>
<feature type="coiled-coil region" evidence="1">
    <location>
        <begin position="123"/>
        <end position="157"/>
    </location>
</feature>
<dbReference type="Proteomes" id="UP001555826">
    <property type="component" value="Unassembled WGS sequence"/>
</dbReference>
<sequence>MVRKRGDVVLLAVLALLADGPMHGYEVRKRLDQRLGVFRALSYGTLYPALRALQAGGCITETTEQRLPGTISPKRARVVYEITAHGRDRLADMLEESGPEAWEDDAFGVHFALFGRVAPRTRLRILEGRRARLLERLEQMNRSIERTQTQLDVYALEAQRHGVETVRSEVDWLERLITAEHHPSPTPIPTPKETP</sequence>
<organism evidence="3 4">
    <name type="scientific">Kineococcus endophyticus</name>
    <dbReference type="NCBI Taxonomy" id="1181883"/>
    <lineage>
        <taxon>Bacteria</taxon>
        <taxon>Bacillati</taxon>
        <taxon>Actinomycetota</taxon>
        <taxon>Actinomycetes</taxon>
        <taxon>Kineosporiales</taxon>
        <taxon>Kineosporiaceae</taxon>
        <taxon>Kineococcus</taxon>
    </lineage>
</organism>
<reference evidence="3 4" key="1">
    <citation type="submission" date="2024-07" db="EMBL/GenBank/DDBJ databases">
        <authorList>
            <person name="Thanompreechachai J."/>
            <person name="Duangmal K."/>
        </authorList>
    </citation>
    <scope>NUCLEOTIDE SEQUENCE [LARGE SCALE GENOMIC DNA]</scope>
    <source>
        <strain evidence="3 4">KCTC 19886</strain>
    </source>
</reference>
<proteinExistence type="predicted"/>
<dbReference type="EMBL" id="JBFNQN010000019">
    <property type="protein sequence ID" value="MEW9267538.1"/>
    <property type="molecule type" value="Genomic_DNA"/>
</dbReference>
<protein>
    <submittedName>
        <fullName evidence="3">PadR family transcriptional regulator</fullName>
    </submittedName>
</protein>
<evidence type="ECO:0000313" key="4">
    <source>
        <dbReference type="Proteomes" id="UP001555826"/>
    </source>
</evidence>
<dbReference type="PANTHER" id="PTHR43252:SF6">
    <property type="entry name" value="NEGATIVE TRANSCRIPTION REGULATOR PADR"/>
    <property type="match status" value="1"/>
</dbReference>
<gene>
    <name evidence="3" type="ORF">AB1207_22580</name>
</gene>
<dbReference type="PANTHER" id="PTHR43252">
    <property type="entry name" value="TRANSCRIPTIONAL REGULATOR YQJI"/>
    <property type="match status" value="1"/>
</dbReference>
<comment type="caution">
    <text evidence="3">The sequence shown here is derived from an EMBL/GenBank/DDBJ whole genome shotgun (WGS) entry which is preliminary data.</text>
</comment>
<feature type="domain" description="Transcription regulator PadR N-terminal" evidence="2">
    <location>
        <begin position="13"/>
        <end position="91"/>
    </location>
</feature>
<evidence type="ECO:0000313" key="3">
    <source>
        <dbReference type="EMBL" id="MEW9267538.1"/>
    </source>
</evidence>
<dbReference type="RefSeq" id="WP_367640928.1">
    <property type="nucleotide sequence ID" value="NZ_JBFNQN010000019.1"/>
</dbReference>
<keyword evidence="4" id="KW-1185">Reference proteome</keyword>
<evidence type="ECO:0000256" key="1">
    <source>
        <dbReference type="SAM" id="Coils"/>
    </source>
</evidence>
<dbReference type="Pfam" id="PF03551">
    <property type="entry name" value="PadR"/>
    <property type="match status" value="1"/>
</dbReference>
<dbReference type="InterPro" id="IPR036388">
    <property type="entry name" value="WH-like_DNA-bd_sf"/>
</dbReference>
<dbReference type="InterPro" id="IPR036390">
    <property type="entry name" value="WH_DNA-bd_sf"/>
</dbReference>